<feature type="region of interest" description="Disordered" evidence="1">
    <location>
        <begin position="1"/>
        <end position="35"/>
    </location>
</feature>
<name>A0AAD5YK41_9APHY</name>
<dbReference type="EMBL" id="JANAWD010000130">
    <property type="protein sequence ID" value="KAJ3486163.1"/>
    <property type="molecule type" value="Genomic_DNA"/>
</dbReference>
<dbReference type="SUPFAM" id="SSF50494">
    <property type="entry name" value="Trypsin-like serine proteases"/>
    <property type="match status" value="2"/>
</dbReference>
<keyword evidence="3" id="KW-1185">Reference proteome</keyword>
<evidence type="ECO:0000313" key="3">
    <source>
        <dbReference type="Proteomes" id="UP001212997"/>
    </source>
</evidence>
<protein>
    <submittedName>
        <fullName evidence="2">Uncharacterized protein</fullName>
    </submittedName>
</protein>
<evidence type="ECO:0000256" key="1">
    <source>
        <dbReference type="SAM" id="MobiDB-lite"/>
    </source>
</evidence>
<dbReference type="Proteomes" id="UP001212997">
    <property type="component" value="Unassembled WGS sequence"/>
</dbReference>
<accession>A0AAD5YK41</accession>
<gene>
    <name evidence="2" type="ORF">NLI96_g4440</name>
</gene>
<dbReference type="InterPro" id="IPR009003">
    <property type="entry name" value="Peptidase_S1_PA"/>
</dbReference>
<feature type="compositionally biased region" description="Polar residues" evidence="1">
    <location>
        <begin position="1"/>
        <end position="23"/>
    </location>
</feature>
<reference evidence="2" key="1">
    <citation type="submission" date="2022-07" db="EMBL/GenBank/DDBJ databases">
        <title>Genome Sequence of Physisporinus lineatus.</title>
        <authorList>
            <person name="Buettner E."/>
        </authorList>
    </citation>
    <scope>NUCLEOTIDE SEQUENCE</scope>
    <source>
        <strain evidence="2">VT162</strain>
    </source>
</reference>
<dbReference type="AlphaFoldDB" id="A0AAD5YK41"/>
<comment type="caution">
    <text evidence="2">The sequence shown here is derived from an EMBL/GenBank/DDBJ whole genome shotgun (WGS) entry which is preliminary data.</text>
</comment>
<organism evidence="2 3">
    <name type="scientific">Meripilus lineatus</name>
    <dbReference type="NCBI Taxonomy" id="2056292"/>
    <lineage>
        <taxon>Eukaryota</taxon>
        <taxon>Fungi</taxon>
        <taxon>Dikarya</taxon>
        <taxon>Basidiomycota</taxon>
        <taxon>Agaricomycotina</taxon>
        <taxon>Agaricomycetes</taxon>
        <taxon>Polyporales</taxon>
        <taxon>Meripilaceae</taxon>
        <taxon>Meripilus</taxon>
    </lineage>
</organism>
<proteinExistence type="predicted"/>
<evidence type="ECO:0000313" key="2">
    <source>
        <dbReference type="EMBL" id="KAJ3486163.1"/>
    </source>
</evidence>
<sequence length="556" mass="62431">MTAGPSSSEPLSQGLGETSSTTPHAPPPVQPINKEPHFPDPLEARYYYWGLPSTPFLLVRSAIKTKWEKQYGGEAAPKVKEIRPFEPHAIQKVWEGKLALEIIRILDSQGIEWTSIDVVRFGWSKEIPSFLTLWIGIMEPDGFDSIDVQDRQQYLRKLGAVIPICLDLLADSYHIFDVEVEFRHSIFTKNGTLKSPSIRDKCPDAQVPLVTAVGHPISSSVIRGVGSGGFFFNVSGKRDRLLLVTARHVLFSPINNPGLYDNRDGRGPRYDVVLIGHDKAFQSYIAKVEESSKREEAFFNRLVNRMGPPDYDTPQAMNSIHESLDKRIALVKLRWELKKYWDPMDNRILGRILYAPPNNTEPAIRVPPPHNPDATYPDDWAVIEIDSAMIKNFDGNVLDLGTKFSDQDRFDLFSNAAAGNLDRLLELKNYIPKAEINTSLMVLKRGFGTNLTVGQIGPMDMPSYYVEYNPERSICLKGWPITPLPEQKPFSNVGDSGSVIVDSDGRLCGILLGGLTRGEGSPQFITYTIPICHLIERMKSCGFKRPNVQPSLRRRT</sequence>